<accession>A0A7S9L1C5</accession>
<proteinExistence type="predicted"/>
<evidence type="ECO:0000313" key="2">
    <source>
        <dbReference type="EMBL" id="QPH40690.1"/>
    </source>
</evidence>
<feature type="compositionally biased region" description="Polar residues" evidence="1">
    <location>
        <begin position="23"/>
        <end position="58"/>
    </location>
</feature>
<dbReference type="KEGG" id="pex:IZT61_05320"/>
<feature type="compositionally biased region" description="Basic and acidic residues" evidence="1">
    <location>
        <begin position="1"/>
        <end position="11"/>
    </location>
</feature>
<dbReference type="EMBL" id="CP064939">
    <property type="protein sequence ID" value="QPH40690.1"/>
    <property type="molecule type" value="Genomic_DNA"/>
</dbReference>
<evidence type="ECO:0000313" key="3">
    <source>
        <dbReference type="Proteomes" id="UP000594759"/>
    </source>
</evidence>
<protein>
    <submittedName>
        <fullName evidence="2">Uncharacterized protein</fullName>
    </submittedName>
</protein>
<reference evidence="2 3" key="1">
    <citation type="submission" date="2020-11" db="EMBL/GenBank/DDBJ databases">
        <title>Pedobacter endophytica, an endophytic bacteria isolated form Carex pumila.</title>
        <authorList>
            <person name="Peng Y."/>
            <person name="Jiang L."/>
            <person name="Lee J."/>
        </authorList>
    </citation>
    <scope>NUCLEOTIDE SEQUENCE [LARGE SCALE GENOMIC DNA]</scope>
    <source>
        <strain evidence="2 3">JBR3-12</strain>
    </source>
</reference>
<dbReference type="RefSeq" id="WP_196100144.1">
    <property type="nucleotide sequence ID" value="NZ_CP064939.1"/>
</dbReference>
<gene>
    <name evidence="2" type="ORF">IZT61_05320</name>
</gene>
<sequence length="84" mass="9090">MMDNDNDKSPLEDVNLPEDQEKLTQQALGNTAISNDDDNNQSLPKTTGTGSNPPSAAPNSLIVHEDENGEKTYEDGEDVKKSSE</sequence>
<dbReference type="AlphaFoldDB" id="A0A7S9L1C5"/>
<organism evidence="2 3">
    <name type="scientific">Pedobacter endophyticus</name>
    <dbReference type="NCBI Taxonomy" id="2789740"/>
    <lineage>
        <taxon>Bacteria</taxon>
        <taxon>Pseudomonadati</taxon>
        <taxon>Bacteroidota</taxon>
        <taxon>Sphingobacteriia</taxon>
        <taxon>Sphingobacteriales</taxon>
        <taxon>Sphingobacteriaceae</taxon>
        <taxon>Pedobacter</taxon>
    </lineage>
</organism>
<keyword evidence="3" id="KW-1185">Reference proteome</keyword>
<evidence type="ECO:0000256" key="1">
    <source>
        <dbReference type="SAM" id="MobiDB-lite"/>
    </source>
</evidence>
<dbReference type="Proteomes" id="UP000594759">
    <property type="component" value="Chromosome"/>
</dbReference>
<feature type="compositionally biased region" description="Basic and acidic residues" evidence="1">
    <location>
        <begin position="63"/>
        <end position="84"/>
    </location>
</feature>
<name>A0A7S9L1C5_9SPHI</name>
<feature type="region of interest" description="Disordered" evidence="1">
    <location>
        <begin position="1"/>
        <end position="84"/>
    </location>
</feature>